<evidence type="ECO:0000256" key="3">
    <source>
        <dbReference type="ARBA" id="ARBA00022741"/>
    </source>
</evidence>
<protein>
    <submittedName>
        <fullName evidence="9">Kinase-like protein</fullName>
    </submittedName>
</protein>
<evidence type="ECO:0000256" key="4">
    <source>
        <dbReference type="ARBA" id="ARBA00022777"/>
    </source>
</evidence>
<evidence type="ECO:0000313" key="9">
    <source>
        <dbReference type="EMBL" id="RDX57234.1"/>
    </source>
</evidence>
<accession>A0A371DXK4</accession>
<organism evidence="9 10">
    <name type="scientific">Lentinus brumalis</name>
    <dbReference type="NCBI Taxonomy" id="2498619"/>
    <lineage>
        <taxon>Eukaryota</taxon>
        <taxon>Fungi</taxon>
        <taxon>Dikarya</taxon>
        <taxon>Basidiomycota</taxon>
        <taxon>Agaricomycotina</taxon>
        <taxon>Agaricomycetes</taxon>
        <taxon>Polyporales</taxon>
        <taxon>Polyporaceae</taxon>
        <taxon>Lentinus</taxon>
    </lineage>
</organism>
<dbReference type="GO" id="GO:0007165">
    <property type="term" value="P:signal transduction"/>
    <property type="evidence" value="ECO:0007669"/>
    <property type="project" value="TreeGrafter"/>
</dbReference>
<dbReference type="AlphaFoldDB" id="A0A371DXK4"/>
<dbReference type="SMART" id="SM00220">
    <property type="entry name" value="S_TKc"/>
    <property type="match status" value="1"/>
</dbReference>
<dbReference type="PANTHER" id="PTHR43895:SF152">
    <property type="entry name" value="SERINE_THREONINE-PROTEIN KINASE TOS3"/>
    <property type="match status" value="1"/>
</dbReference>
<dbReference type="GO" id="GO:0004674">
    <property type="term" value="F:protein serine/threonine kinase activity"/>
    <property type="evidence" value="ECO:0007669"/>
    <property type="project" value="UniProtKB-KW"/>
</dbReference>
<feature type="compositionally biased region" description="Basic and acidic residues" evidence="7">
    <location>
        <begin position="550"/>
        <end position="567"/>
    </location>
</feature>
<feature type="region of interest" description="Disordered" evidence="7">
    <location>
        <begin position="535"/>
        <end position="673"/>
    </location>
</feature>
<evidence type="ECO:0000256" key="7">
    <source>
        <dbReference type="SAM" id="MobiDB-lite"/>
    </source>
</evidence>
<feature type="region of interest" description="Disordered" evidence="7">
    <location>
        <begin position="348"/>
        <end position="371"/>
    </location>
</feature>
<keyword evidence="1" id="KW-0723">Serine/threonine-protein kinase</keyword>
<keyword evidence="3 6" id="KW-0547">Nucleotide-binding</keyword>
<keyword evidence="4" id="KW-0418">Kinase</keyword>
<dbReference type="Gene3D" id="3.30.200.20">
    <property type="entry name" value="Phosphorylase Kinase, domain 1"/>
    <property type="match status" value="1"/>
</dbReference>
<dbReference type="GO" id="GO:0005524">
    <property type="term" value="F:ATP binding"/>
    <property type="evidence" value="ECO:0007669"/>
    <property type="project" value="UniProtKB-UniRule"/>
</dbReference>
<dbReference type="Proteomes" id="UP000256964">
    <property type="component" value="Unassembled WGS sequence"/>
</dbReference>
<feature type="compositionally biased region" description="Basic residues" evidence="7">
    <location>
        <begin position="581"/>
        <end position="599"/>
    </location>
</feature>
<dbReference type="OrthoDB" id="68483at2759"/>
<name>A0A371DXK4_9APHY</name>
<feature type="domain" description="Protein kinase" evidence="8">
    <location>
        <begin position="122"/>
        <end position="484"/>
    </location>
</feature>
<reference evidence="9 10" key="1">
    <citation type="journal article" date="2018" name="Biotechnol. Biofuels">
        <title>Integrative visual omics of the white-rot fungus Polyporus brumalis exposes the biotechnological potential of its oxidative enzymes for delignifying raw plant biomass.</title>
        <authorList>
            <person name="Miyauchi S."/>
            <person name="Rancon A."/>
            <person name="Drula E."/>
            <person name="Hage H."/>
            <person name="Chaduli D."/>
            <person name="Favel A."/>
            <person name="Grisel S."/>
            <person name="Henrissat B."/>
            <person name="Herpoel-Gimbert I."/>
            <person name="Ruiz-Duenas F.J."/>
            <person name="Chevret D."/>
            <person name="Hainaut M."/>
            <person name="Lin J."/>
            <person name="Wang M."/>
            <person name="Pangilinan J."/>
            <person name="Lipzen A."/>
            <person name="Lesage-Meessen L."/>
            <person name="Navarro D."/>
            <person name="Riley R."/>
            <person name="Grigoriev I.V."/>
            <person name="Zhou S."/>
            <person name="Raouche S."/>
            <person name="Rosso M.N."/>
        </authorList>
    </citation>
    <scope>NUCLEOTIDE SEQUENCE [LARGE SCALE GENOMIC DNA]</scope>
    <source>
        <strain evidence="9 10">BRFM 1820</strain>
    </source>
</reference>
<dbReference type="Gene3D" id="1.10.510.10">
    <property type="entry name" value="Transferase(Phosphotransferase) domain 1"/>
    <property type="match status" value="1"/>
</dbReference>
<gene>
    <name evidence="9" type="ORF">OH76DRAFT_24365</name>
</gene>
<evidence type="ECO:0000313" key="10">
    <source>
        <dbReference type="Proteomes" id="UP000256964"/>
    </source>
</evidence>
<dbReference type="STRING" id="139420.A0A371DXK4"/>
<dbReference type="InterPro" id="IPR017441">
    <property type="entry name" value="Protein_kinase_ATP_BS"/>
</dbReference>
<dbReference type="PROSITE" id="PS50011">
    <property type="entry name" value="PROTEIN_KINASE_DOM"/>
    <property type="match status" value="1"/>
</dbReference>
<dbReference type="InterPro" id="IPR011009">
    <property type="entry name" value="Kinase-like_dom_sf"/>
</dbReference>
<dbReference type="PANTHER" id="PTHR43895">
    <property type="entry name" value="CALCIUM/CALMODULIN-DEPENDENT PROTEIN KINASE KINASE-RELATED"/>
    <property type="match status" value="1"/>
</dbReference>
<keyword evidence="2" id="KW-0808">Transferase</keyword>
<evidence type="ECO:0000256" key="5">
    <source>
        <dbReference type="ARBA" id="ARBA00022840"/>
    </source>
</evidence>
<evidence type="ECO:0000256" key="2">
    <source>
        <dbReference type="ARBA" id="ARBA00022679"/>
    </source>
</evidence>
<feature type="compositionally biased region" description="Low complexity" evidence="7">
    <location>
        <begin position="352"/>
        <end position="371"/>
    </location>
</feature>
<evidence type="ECO:0000256" key="6">
    <source>
        <dbReference type="PROSITE-ProRule" id="PRU10141"/>
    </source>
</evidence>
<feature type="region of interest" description="Disordered" evidence="7">
    <location>
        <begin position="429"/>
        <end position="449"/>
    </location>
</feature>
<feature type="binding site" evidence="6">
    <location>
        <position position="152"/>
    </location>
    <ligand>
        <name>ATP</name>
        <dbReference type="ChEBI" id="CHEBI:30616"/>
    </ligand>
</feature>
<dbReference type="SUPFAM" id="SSF56112">
    <property type="entry name" value="Protein kinase-like (PK-like)"/>
    <property type="match status" value="1"/>
</dbReference>
<dbReference type="Pfam" id="PF00069">
    <property type="entry name" value="Pkinase"/>
    <property type="match status" value="2"/>
</dbReference>
<sequence length="673" mass="76508">MRTWNRGWHRRGDWAPARMVALCGVLARIPSSRIRPSLSLALVVSAPAAPAPPDVRAGCYPLYILDMANAVASSSRDRPARNRGSMHSLHDPTDGVVITNEVQYRSRSESVKHDTIRIINQYEFRLRVGKGQHGEVYLAEDSTKNYMEVAVKCVRRKNKTDRLKKLRRNADLPRTPHTPLVDQLGSTEHKIRKEIAIMKKLNHPHVVRLLEVIDDPLTDKIYMVMEYLGGGEIKWRTKSDNPLLRVDQTRRICRDVILGLEYLHYQGIIHRDIKPANLLWTADRRTVKISDFGVSTFSYAQRLAAAGNGNIKDDDTDPILMDESDLSKTAGTPMFLAPEIVYDASEEDVIGSSQTSPHSSSTLQLQTQLQTPRQRPQVTKAIDIWAFGVTLYGLLFGILPFNAKTEYEIYRVIRTQDWSVPETMGLDQLPTGGRYPGGIGRRPADYRSLPNTEGAQVMDLLSRLLEKNAEKRITLDEVKRHPWITRDLHSPEDWLRETRLTRYLQLEPTHAETDSAMSSVRFRWLPRIGNRIMSTLRNVKPQRSFRRPPRQHDDEKDDVGVHSEPHIVHLTRHQTTTGNPSHRRPHHGSVREKGKGRRPSRQELLRNKSTNDINAKPGKPFEPWAMWNNGATPGPSKRKSTETGLQAQARSRLRSGSIRPATRPPTANVLVRG</sequence>
<evidence type="ECO:0000259" key="8">
    <source>
        <dbReference type="PROSITE" id="PS50011"/>
    </source>
</evidence>
<evidence type="ECO:0000256" key="1">
    <source>
        <dbReference type="ARBA" id="ARBA00022527"/>
    </source>
</evidence>
<dbReference type="PROSITE" id="PS00107">
    <property type="entry name" value="PROTEIN_KINASE_ATP"/>
    <property type="match status" value="1"/>
</dbReference>
<proteinExistence type="predicted"/>
<dbReference type="CDD" id="cd14008">
    <property type="entry name" value="STKc_LKB1_CaMKK"/>
    <property type="match status" value="1"/>
</dbReference>
<keyword evidence="5 6" id="KW-0067">ATP-binding</keyword>
<dbReference type="EMBL" id="KZ857379">
    <property type="protein sequence ID" value="RDX57234.1"/>
    <property type="molecule type" value="Genomic_DNA"/>
</dbReference>
<dbReference type="InterPro" id="IPR000719">
    <property type="entry name" value="Prot_kinase_dom"/>
</dbReference>
<keyword evidence="10" id="KW-1185">Reference proteome</keyword>